<reference evidence="2" key="1">
    <citation type="journal article" date="2014" name="Int. J. Syst. Evol. Microbiol.">
        <title>Complete genome sequence of Corynebacterium casei LMG S-19264T (=DSM 44701T), isolated from a smear-ripened cheese.</title>
        <authorList>
            <consortium name="US DOE Joint Genome Institute (JGI-PGF)"/>
            <person name="Walter F."/>
            <person name="Albersmeier A."/>
            <person name="Kalinowski J."/>
            <person name="Ruckert C."/>
        </authorList>
    </citation>
    <scope>NUCLEOTIDE SEQUENCE</scope>
    <source>
        <strain evidence="2">CGMCC 1.15958</strain>
    </source>
</reference>
<feature type="coiled-coil region" evidence="1">
    <location>
        <begin position="33"/>
        <end position="60"/>
    </location>
</feature>
<dbReference type="Proteomes" id="UP000609064">
    <property type="component" value="Unassembled WGS sequence"/>
</dbReference>
<name>A0A917DS18_9BACT</name>
<keyword evidence="1" id="KW-0175">Coiled coil</keyword>
<protein>
    <submittedName>
        <fullName evidence="2">Uncharacterized protein</fullName>
    </submittedName>
</protein>
<evidence type="ECO:0000256" key="1">
    <source>
        <dbReference type="SAM" id="Coils"/>
    </source>
</evidence>
<keyword evidence="3" id="KW-1185">Reference proteome</keyword>
<proteinExistence type="predicted"/>
<gene>
    <name evidence="2" type="ORF">GCM10011514_26970</name>
</gene>
<dbReference type="AlphaFoldDB" id="A0A917DS18"/>
<evidence type="ECO:0000313" key="2">
    <source>
        <dbReference type="EMBL" id="GGD61538.1"/>
    </source>
</evidence>
<evidence type="ECO:0000313" key="3">
    <source>
        <dbReference type="Proteomes" id="UP000609064"/>
    </source>
</evidence>
<organism evidence="2 3">
    <name type="scientific">Emticicia aquatilis</name>
    <dbReference type="NCBI Taxonomy" id="1537369"/>
    <lineage>
        <taxon>Bacteria</taxon>
        <taxon>Pseudomonadati</taxon>
        <taxon>Bacteroidota</taxon>
        <taxon>Cytophagia</taxon>
        <taxon>Cytophagales</taxon>
        <taxon>Leadbetterellaceae</taxon>
        <taxon>Emticicia</taxon>
    </lineage>
</organism>
<dbReference type="RefSeq" id="WP_188766628.1">
    <property type="nucleotide sequence ID" value="NZ_BMKK01000005.1"/>
</dbReference>
<dbReference type="EMBL" id="BMKK01000005">
    <property type="protein sequence ID" value="GGD61538.1"/>
    <property type="molecule type" value="Genomic_DNA"/>
</dbReference>
<comment type="caution">
    <text evidence="2">The sequence shown here is derived from an EMBL/GenBank/DDBJ whole genome shotgun (WGS) entry which is preliminary data.</text>
</comment>
<reference evidence="2" key="2">
    <citation type="submission" date="2020-09" db="EMBL/GenBank/DDBJ databases">
        <authorList>
            <person name="Sun Q."/>
            <person name="Zhou Y."/>
        </authorList>
    </citation>
    <scope>NUCLEOTIDE SEQUENCE</scope>
    <source>
        <strain evidence="2">CGMCC 1.15958</strain>
    </source>
</reference>
<accession>A0A917DS18</accession>
<sequence length="72" mass="8538">MDMNINDDKLARITDLLEQIQETESIILSHKKLNGIQTQIDQYETIRENLVNELSELMNEFHFKIQYQKEAA</sequence>